<dbReference type="NCBIfam" id="TIGR01967">
    <property type="entry name" value="DEAH_box_HrpA"/>
    <property type="match status" value="1"/>
</dbReference>
<dbReference type="GO" id="GO:0005524">
    <property type="term" value="F:ATP binding"/>
    <property type="evidence" value="ECO:0007669"/>
    <property type="project" value="UniProtKB-KW"/>
</dbReference>
<dbReference type="AlphaFoldDB" id="A0A6J4H230"/>
<name>A0A6J4H230_9ACTN</name>
<dbReference type="NCBIfam" id="NF008348">
    <property type="entry name" value="PRK11131.1"/>
    <property type="match status" value="1"/>
</dbReference>
<dbReference type="Gene3D" id="3.40.50.300">
    <property type="entry name" value="P-loop containing nucleotide triphosphate hydrolases"/>
    <property type="match status" value="2"/>
</dbReference>
<keyword evidence="3" id="KW-0547">Nucleotide-binding</keyword>
<dbReference type="PROSITE" id="PS51194">
    <property type="entry name" value="HELICASE_CTER"/>
    <property type="match status" value="1"/>
</dbReference>
<feature type="domain" description="Helicase ATP-binding" evidence="8">
    <location>
        <begin position="76"/>
        <end position="239"/>
    </location>
</feature>
<dbReference type="InterPro" id="IPR011709">
    <property type="entry name" value="DEAD-box_helicase_OB_fold"/>
</dbReference>
<keyword evidence="6" id="KW-0067">ATP-binding</keyword>
<reference evidence="10" key="1">
    <citation type="submission" date="2020-02" db="EMBL/GenBank/DDBJ databases">
        <authorList>
            <person name="Meier V. D."/>
        </authorList>
    </citation>
    <scope>NUCLEOTIDE SEQUENCE</scope>
    <source>
        <strain evidence="10">AVDCRST_MAG41</strain>
    </source>
</reference>
<dbReference type="GO" id="GO:0016787">
    <property type="term" value="F:hydrolase activity"/>
    <property type="evidence" value="ECO:0007669"/>
    <property type="project" value="UniProtKB-KW"/>
</dbReference>
<dbReference type="InterPro" id="IPR048333">
    <property type="entry name" value="HA2_WH"/>
</dbReference>
<dbReference type="InterPro" id="IPR014001">
    <property type="entry name" value="Helicase_ATP-bd"/>
</dbReference>
<evidence type="ECO:0000313" key="10">
    <source>
        <dbReference type="EMBL" id="CAA9210854.1"/>
    </source>
</evidence>
<dbReference type="Pfam" id="PF00271">
    <property type="entry name" value="Helicase_C"/>
    <property type="match status" value="1"/>
</dbReference>
<dbReference type="Pfam" id="PF00270">
    <property type="entry name" value="DEAD"/>
    <property type="match status" value="1"/>
</dbReference>
<dbReference type="PANTHER" id="PTHR18934:SF99">
    <property type="entry name" value="ATP-DEPENDENT RNA HELICASE DHX37-RELATED"/>
    <property type="match status" value="1"/>
</dbReference>
<dbReference type="InterPro" id="IPR027417">
    <property type="entry name" value="P-loop_NTPase"/>
</dbReference>
<evidence type="ECO:0000256" key="7">
    <source>
        <dbReference type="ARBA" id="ARBA00047984"/>
    </source>
</evidence>
<dbReference type="Pfam" id="PF11898">
    <property type="entry name" value="DUF3418"/>
    <property type="match status" value="1"/>
</dbReference>
<organism evidence="10">
    <name type="scientific">uncultured Mycobacteriales bacterium</name>
    <dbReference type="NCBI Taxonomy" id="581187"/>
    <lineage>
        <taxon>Bacteria</taxon>
        <taxon>Bacillati</taxon>
        <taxon>Actinomycetota</taxon>
        <taxon>Actinomycetes</taxon>
        <taxon>Mycobacteriales</taxon>
        <taxon>environmental samples</taxon>
    </lineage>
</organism>
<evidence type="ECO:0000256" key="3">
    <source>
        <dbReference type="ARBA" id="ARBA00022741"/>
    </source>
</evidence>
<keyword evidence="4" id="KW-0378">Hydrolase</keyword>
<evidence type="ECO:0000256" key="5">
    <source>
        <dbReference type="ARBA" id="ARBA00022806"/>
    </source>
</evidence>
<dbReference type="FunFam" id="3.40.50.300:FF:000439">
    <property type="entry name" value="ATP-dependent RNA helicase HrpA"/>
    <property type="match status" value="1"/>
</dbReference>
<evidence type="ECO:0000256" key="4">
    <source>
        <dbReference type="ARBA" id="ARBA00022801"/>
    </source>
</evidence>
<dbReference type="Pfam" id="PF21010">
    <property type="entry name" value="HA2_C"/>
    <property type="match status" value="1"/>
</dbReference>
<sequence>MSANLAELRSRLPELTLRDEHRLRRRLDGVRADPVPDALAAEVDRAAERVARRRAAVPAVSYPEQLPISARRDDILAAIRDHQVVVVAGETGSGKTTQLPKICLELGRGVRGQIGHTQPRRIAARTVSERIAEELGVELGTAIGYQVRFTDRANEDTAVKVMTDGILLAEIQHDRMLRRYDTLIIDEAHERSLNIDFLLGYLKQLLPRRPDLKLIITSATIDPDRFAKHFSDAPVIEVSGRTYPVEVRYRPPQDGVDQVEAISAAVDELALEAPGDVLVFLSGEREIRDTAEALRRSLPADTEVLPLFARLSAAEQHKVFAPHPGRRIVLATNVAETSLTVPGIRYVVDPGTARISRYSARTKVQRLPIEPVSQASADQRKGRCGRVADGICIRLYDEEDFGSRPRFTEPEVQRTNLASVILQMTALGLGDVAAFPFVDAPDRRSIADGVALLNELRALEDGALTPLGRKLAQLPIDPRLGRMVLEAETNGCLHEVLVITAALSIQDPRERPVDKQEAADASHRRFADPASDFMALLNLWNYVEDRQEALSSSAFRRLCTAEFLHYLRVREWQDLYGQLRSVLRQQGTTVPRHAAEVDPKAVTRSLLAGLLSHLGMREETGPRSREYAGARGARFALWPGSGLAKQPPRWVVAAELVETSRLWARTAAKVEPEWAEALAGHLAVHFYSEPHWSKRRAGVVATERVTLFGLPIVVGRKVDYARIDPELSRELFIRHALVEGEWTSQHTFLEANRALLADVEELEHRVRRRGLVLDDERLFDFYDQRIPADVVSGRHFDQWWKQERRTRPDLLTFTREMLVPDDVDTGDTPDEWTQGGLTLPVAYRFEPGAPDDGVTVEVPLAALNRVRPDGFDWQVPALREELVTALIRSLPKPLRRNFVPAPDVARAVLARLEPGAEPLVEALARELRRASGADVPLTAFDWAKVPAHLRATFRVTDGAKTVAQGKDLEQLQRKLGATVQDVLSGAARSIERRGLTAWTVGTVPRTFEAGGLVGFPALVDTGAAVDLRVLPTEAEQRAAMPAGVRRLLLLGQPSPLKWVSARLDNRTKLALTANPHGSLAALLADCSAAAADELIAEAGGPPWDAEGFAKLADRARAELNERVLELLRGARQVIDVWGPLTARLERPVPPTLQPALADLRAQLGRLVGPGFVSAAGRRRLPDLRRYLAGMQHRLDRLAGDSVRDAARMGRVHAVQAELDGFLAGLPPARREADEVRQLRWMVEELRISLFAQALGTPYPVSEQRIYRAMDQLG</sequence>
<dbReference type="InterPro" id="IPR001650">
    <property type="entry name" value="Helicase_C-like"/>
</dbReference>
<accession>A0A6J4H230</accession>
<dbReference type="Gene3D" id="1.20.120.1080">
    <property type="match status" value="1"/>
</dbReference>
<feature type="domain" description="Helicase C-terminal" evidence="9">
    <location>
        <begin position="265"/>
        <end position="428"/>
    </location>
</feature>
<keyword evidence="5 10" id="KW-0347">Helicase</keyword>
<dbReference type="SMART" id="SM00847">
    <property type="entry name" value="HA2"/>
    <property type="match status" value="1"/>
</dbReference>
<dbReference type="GO" id="GO:0003723">
    <property type="term" value="F:RNA binding"/>
    <property type="evidence" value="ECO:0007669"/>
    <property type="project" value="TreeGrafter"/>
</dbReference>
<dbReference type="CDD" id="cd18791">
    <property type="entry name" value="SF2_C_RHA"/>
    <property type="match status" value="1"/>
</dbReference>
<evidence type="ECO:0000256" key="2">
    <source>
        <dbReference type="ARBA" id="ARBA00012552"/>
    </source>
</evidence>
<protein>
    <recommendedName>
        <fullName evidence="2">RNA helicase</fullName>
        <ecNumber evidence="2">3.6.4.13</ecNumber>
    </recommendedName>
</protein>
<dbReference type="InterPro" id="IPR010222">
    <property type="entry name" value="RNA_helicase_HrpA"/>
</dbReference>
<evidence type="ECO:0000259" key="8">
    <source>
        <dbReference type="PROSITE" id="PS51192"/>
    </source>
</evidence>
<dbReference type="EC" id="3.6.4.13" evidence="2"/>
<dbReference type="InterPro" id="IPR003593">
    <property type="entry name" value="AAA+_ATPase"/>
</dbReference>
<dbReference type="PROSITE" id="PS51192">
    <property type="entry name" value="HELICASE_ATP_BIND_1"/>
    <property type="match status" value="1"/>
</dbReference>
<dbReference type="FunFam" id="1.20.120.1080:FF:000005">
    <property type="entry name" value="ATP-dependent helicase HrpA"/>
    <property type="match status" value="1"/>
</dbReference>
<proteinExistence type="inferred from homology"/>
<dbReference type="SMART" id="SM00490">
    <property type="entry name" value="HELICc"/>
    <property type="match status" value="1"/>
</dbReference>
<dbReference type="InterPro" id="IPR007502">
    <property type="entry name" value="Helicase-assoc_dom"/>
</dbReference>
<dbReference type="Pfam" id="PF07717">
    <property type="entry name" value="OB_NTP_bind"/>
    <property type="match status" value="1"/>
</dbReference>
<evidence type="ECO:0000259" key="9">
    <source>
        <dbReference type="PROSITE" id="PS51194"/>
    </source>
</evidence>
<dbReference type="Pfam" id="PF04408">
    <property type="entry name" value="WHD_HA2"/>
    <property type="match status" value="1"/>
</dbReference>
<dbReference type="InterPro" id="IPR011545">
    <property type="entry name" value="DEAD/DEAH_box_helicase_dom"/>
</dbReference>
<dbReference type="SMART" id="SM00487">
    <property type="entry name" value="DEXDc"/>
    <property type="match status" value="1"/>
</dbReference>
<dbReference type="FunFam" id="3.40.50.300:FF:000575">
    <property type="entry name" value="ATP-dependent helicase hrpA"/>
    <property type="match status" value="1"/>
</dbReference>
<dbReference type="SUPFAM" id="SSF52540">
    <property type="entry name" value="P-loop containing nucleoside triphosphate hydrolases"/>
    <property type="match status" value="1"/>
</dbReference>
<comment type="catalytic activity">
    <reaction evidence="7">
        <text>ATP + H2O = ADP + phosphate + H(+)</text>
        <dbReference type="Rhea" id="RHEA:13065"/>
        <dbReference type="ChEBI" id="CHEBI:15377"/>
        <dbReference type="ChEBI" id="CHEBI:15378"/>
        <dbReference type="ChEBI" id="CHEBI:30616"/>
        <dbReference type="ChEBI" id="CHEBI:43474"/>
        <dbReference type="ChEBI" id="CHEBI:456216"/>
        <dbReference type="EC" id="3.6.4.13"/>
    </reaction>
</comment>
<dbReference type="InterPro" id="IPR024590">
    <property type="entry name" value="HrpA_C"/>
</dbReference>
<dbReference type="SMART" id="SM00382">
    <property type="entry name" value="AAA"/>
    <property type="match status" value="1"/>
</dbReference>
<gene>
    <name evidence="10" type="ORF">AVDCRST_MAG41-290</name>
</gene>
<dbReference type="GO" id="GO:0003724">
    <property type="term" value="F:RNA helicase activity"/>
    <property type="evidence" value="ECO:0007669"/>
    <property type="project" value="UniProtKB-EC"/>
</dbReference>
<evidence type="ECO:0000256" key="1">
    <source>
        <dbReference type="ARBA" id="ARBA00008792"/>
    </source>
</evidence>
<evidence type="ECO:0000256" key="6">
    <source>
        <dbReference type="ARBA" id="ARBA00022840"/>
    </source>
</evidence>
<dbReference type="CDD" id="cd17989">
    <property type="entry name" value="DEXHc_HrpA"/>
    <property type="match status" value="1"/>
</dbReference>
<dbReference type="PANTHER" id="PTHR18934">
    <property type="entry name" value="ATP-DEPENDENT RNA HELICASE"/>
    <property type="match status" value="1"/>
</dbReference>
<comment type="similarity">
    <text evidence="1">Belongs to the DEAD box helicase family. DEAH subfamily.</text>
</comment>
<dbReference type="EMBL" id="CADCTP010000001">
    <property type="protein sequence ID" value="CAA9210854.1"/>
    <property type="molecule type" value="Genomic_DNA"/>
</dbReference>